<name>A0A653D890_CALMS</name>
<feature type="transmembrane region" description="Helical" evidence="1">
    <location>
        <begin position="39"/>
        <end position="59"/>
    </location>
</feature>
<accession>A0A653D890</accession>
<dbReference type="AlphaFoldDB" id="A0A653D890"/>
<evidence type="ECO:0000256" key="1">
    <source>
        <dbReference type="SAM" id="Phobius"/>
    </source>
</evidence>
<dbReference type="OrthoDB" id="47883at2759"/>
<dbReference type="Proteomes" id="UP000410492">
    <property type="component" value="Unassembled WGS sequence"/>
</dbReference>
<keyword evidence="1" id="KW-0472">Membrane</keyword>
<keyword evidence="1" id="KW-0812">Transmembrane</keyword>
<sequence length="281" mass="33365">MSESKKLEFKENLKELNKHYMKLGFTWENLEDAFLESNFKWYFIIFTVFLTSFSVVYEFQCVNTAVNYLLGIRCIFPNNYIVWAATRPIASCDFCVDLTRPLLFTNVSQDKFSLHAYTSKPILIKEAFLHWPAMHVFTLKYFEELYSNIELQQNRNAEEGCQFLHFNSNFISLKDVLSMSRQTTVKVPIKKSWYVGWGNCDPAILQQMRKHYPKPHFLPEDSENPSTDYIFVGYDGGATLHVRSYFYLFIYRYTLLYFHLILDLYLELNFLVGPFLITLEW</sequence>
<keyword evidence="1" id="KW-1133">Transmembrane helix</keyword>
<reference evidence="2 3" key="1">
    <citation type="submission" date="2019-01" db="EMBL/GenBank/DDBJ databases">
        <authorList>
            <person name="Sayadi A."/>
        </authorList>
    </citation>
    <scope>NUCLEOTIDE SEQUENCE [LARGE SCALE GENOMIC DNA]</scope>
</reference>
<gene>
    <name evidence="2" type="ORF">CALMAC_LOCUS15300</name>
</gene>
<dbReference type="SUPFAM" id="SSF51197">
    <property type="entry name" value="Clavaminate synthase-like"/>
    <property type="match status" value="1"/>
</dbReference>
<feature type="transmembrane region" description="Helical" evidence="1">
    <location>
        <begin position="255"/>
        <end position="277"/>
    </location>
</feature>
<dbReference type="EMBL" id="CAACVG010010692">
    <property type="protein sequence ID" value="VEN56394.1"/>
    <property type="molecule type" value="Genomic_DNA"/>
</dbReference>
<organism evidence="2 3">
    <name type="scientific">Callosobruchus maculatus</name>
    <name type="common">Southern cowpea weevil</name>
    <name type="synonym">Pulse bruchid</name>
    <dbReference type="NCBI Taxonomy" id="64391"/>
    <lineage>
        <taxon>Eukaryota</taxon>
        <taxon>Metazoa</taxon>
        <taxon>Ecdysozoa</taxon>
        <taxon>Arthropoda</taxon>
        <taxon>Hexapoda</taxon>
        <taxon>Insecta</taxon>
        <taxon>Pterygota</taxon>
        <taxon>Neoptera</taxon>
        <taxon>Endopterygota</taxon>
        <taxon>Coleoptera</taxon>
        <taxon>Polyphaga</taxon>
        <taxon>Cucujiformia</taxon>
        <taxon>Chrysomeloidea</taxon>
        <taxon>Chrysomelidae</taxon>
        <taxon>Bruchinae</taxon>
        <taxon>Bruchini</taxon>
        <taxon>Callosobruchus</taxon>
    </lineage>
</organism>
<keyword evidence="3" id="KW-1185">Reference proteome</keyword>
<proteinExistence type="predicted"/>
<dbReference type="Gene3D" id="2.60.120.650">
    <property type="entry name" value="Cupin"/>
    <property type="match status" value="1"/>
</dbReference>
<evidence type="ECO:0000313" key="2">
    <source>
        <dbReference type="EMBL" id="VEN56394.1"/>
    </source>
</evidence>
<protein>
    <recommendedName>
        <fullName evidence="4">Cupin-like domain-containing protein</fullName>
    </recommendedName>
</protein>
<evidence type="ECO:0008006" key="4">
    <source>
        <dbReference type="Google" id="ProtNLM"/>
    </source>
</evidence>
<evidence type="ECO:0000313" key="3">
    <source>
        <dbReference type="Proteomes" id="UP000410492"/>
    </source>
</evidence>